<dbReference type="OrthoDB" id="9776488at2"/>
<keyword evidence="11" id="KW-1185">Reference proteome</keyword>
<evidence type="ECO:0000256" key="4">
    <source>
        <dbReference type="ARBA" id="ARBA00023277"/>
    </source>
</evidence>
<name>A0A4Q9KNK1_PROTD</name>
<dbReference type="PANTHER" id="PTHR11113">
    <property type="entry name" value="N-ACETYLGLUCOSAMINE-6-PHOSPHATE DEACETYLASE"/>
    <property type="match status" value="1"/>
</dbReference>
<keyword evidence="2 8" id="KW-0479">Metal-binding</keyword>
<dbReference type="InterPro" id="IPR032466">
    <property type="entry name" value="Metal_Hydrolase"/>
</dbReference>
<evidence type="ECO:0000256" key="5">
    <source>
        <dbReference type="PIRNR" id="PIRNR038994"/>
    </source>
</evidence>
<dbReference type="EMBL" id="SDMR01000001">
    <property type="protein sequence ID" value="TBT96177.1"/>
    <property type="molecule type" value="Genomic_DNA"/>
</dbReference>
<feature type="binding site" evidence="8">
    <location>
        <position position="117"/>
    </location>
    <ligand>
        <name>Zn(2+)</name>
        <dbReference type="ChEBI" id="CHEBI:29105"/>
    </ligand>
</feature>
<protein>
    <submittedName>
        <fullName evidence="10">N-acetylglucosamine-6-phosphate deacetylase</fullName>
        <ecNumber evidence="10">3.5.1.25</ecNumber>
    </submittedName>
</protein>
<keyword evidence="4 5" id="KW-0119">Carbohydrate metabolism</keyword>
<evidence type="ECO:0000256" key="3">
    <source>
        <dbReference type="ARBA" id="ARBA00022801"/>
    </source>
</evidence>
<evidence type="ECO:0000256" key="6">
    <source>
        <dbReference type="PIRSR" id="PIRSR038994-1"/>
    </source>
</evidence>
<proteinExistence type="inferred from homology"/>
<dbReference type="GO" id="GO:0008448">
    <property type="term" value="F:N-acetylglucosamine-6-phosphate deacetylase activity"/>
    <property type="evidence" value="ECO:0007669"/>
    <property type="project" value="UniProtKB-EC"/>
</dbReference>
<comment type="cofactor">
    <cofactor evidence="8">
        <name>a divalent metal cation</name>
        <dbReference type="ChEBI" id="CHEBI:60240"/>
    </cofactor>
    <text evidence="8">Binds 1 divalent metal cation per subunit.</text>
</comment>
<evidence type="ECO:0000259" key="9">
    <source>
        <dbReference type="Pfam" id="PF01979"/>
    </source>
</evidence>
<dbReference type="InterPro" id="IPR011059">
    <property type="entry name" value="Metal-dep_hydrolase_composite"/>
</dbReference>
<reference evidence="10 11" key="1">
    <citation type="submission" date="2019-01" db="EMBL/GenBank/DDBJ databases">
        <title>Lactibacter flavus gen. nov., sp. nov., a novel bacterium of the family Propionibacteriaceae isolated from raw milk and dairy products.</title>
        <authorList>
            <person name="Huptas C."/>
            <person name="Wenning M."/>
            <person name="Breitenwieser F."/>
            <person name="Doll E."/>
            <person name="Von Neubeck M."/>
            <person name="Busse H.-J."/>
            <person name="Scherer S."/>
        </authorList>
    </citation>
    <scope>NUCLEOTIDE SEQUENCE [LARGE SCALE GENOMIC DNA]</scope>
    <source>
        <strain evidence="10 11">DSM 22130</strain>
    </source>
</reference>
<dbReference type="EC" id="3.5.1.25" evidence="10"/>
<dbReference type="PIRSF" id="PIRSF038994">
    <property type="entry name" value="NagA"/>
    <property type="match status" value="1"/>
</dbReference>
<accession>A0A4Q9KNK1</accession>
<evidence type="ECO:0000256" key="1">
    <source>
        <dbReference type="ARBA" id="ARBA00010716"/>
    </source>
</evidence>
<dbReference type="GO" id="GO:0046872">
    <property type="term" value="F:metal ion binding"/>
    <property type="evidence" value="ECO:0007669"/>
    <property type="project" value="UniProtKB-KW"/>
</dbReference>
<keyword evidence="3 5" id="KW-0378">Hydrolase</keyword>
<feature type="binding site" evidence="7">
    <location>
        <position position="239"/>
    </location>
    <ligand>
        <name>substrate</name>
    </ligand>
</feature>
<comment type="caution">
    <text evidence="10">The sequence shown here is derived from an EMBL/GenBank/DDBJ whole genome shotgun (WGS) entry which is preliminary data.</text>
</comment>
<dbReference type="PANTHER" id="PTHR11113:SF14">
    <property type="entry name" value="N-ACETYLGLUCOSAMINE-6-PHOSPHATE DEACETYLASE"/>
    <property type="match status" value="1"/>
</dbReference>
<dbReference type="AlphaFoldDB" id="A0A4Q9KNK1"/>
<gene>
    <name evidence="10" type="primary">nagA</name>
    <name evidence="10" type="ORF">ET996_00435</name>
</gene>
<feature type="binding site" evidence="8">
    <location>
        <position position="183"/>
    </location>
    <ligand>
        <name>Zn(2+)</name>
        <dbReference type="ChEBI" id="CHEBI:29105"/>
    </ligand>
</feature>
<feature type="binding site" evidence="7">
    <location>
        <position position="215"/>
    </location>
    <ligand>
        <name>substrate</name>
    </ligand>
</feature>
<dbReference type="Gene3D" id="2.30.40.10">
    <property type="entry name" value="Urease, subunit C, domain 1"/>
    <property type="match status" value="1"/>
</dbReference>
<dbReference type="InterPro" id="IPR003764">
    <property type="entry name" value="GlcNAc_6-P_deAcase"/>
</dbReference>
<evidence type="ECO:0000256" key="8">
    <source>
        <dbReference type="PIRSR" id="PIRSR038994-3"/>
    </source>
</evidence>
<feature type="active site" description="Proton donor/acceptor" evidence="6">
    <location>
        <position position="261"/>
    </location>
</feature>
<dbReference type="Gene3D" id="3.20.20.140">
    <property type="entry name" value="Metal-dependent hydrolases"/>
    <property type="match status" value="1"/>
</dbReference>
<evidence type="ECO:0000256" key="7">
    <source>
        <dbReference type="PIRSR" id="PIRSR038994-2"/>
    </source>
</evidence>
<dbReference type="NCBIfam" id="TIGR00221">
    <property type="entry name" value="nagA"/>
    <property type="match status" value="1"/>
</dbReference>
<sequence>MSLAIRARRVFTGTSVVEGGVLVTDGPRIAEVLPDAPFDVALDDCTIVPGFVDAHCHGGGGASFSGDAEAVLALHRRHGTTSTVASLVSQSLDVLQGQIRELSPLVKAGELIGIHLEGPWLSPARKGAHPAAALRAPMASDIATLLDAADGTVVMVTIAPELDGGLDAVALVAGRGIVAAVGHTDASYEVVREAIARGARGATHLFNAMPPLLHRAPGPILALLDDDRVWLELICDGVHVDLDLVRYVVAGQPGRAVLITDAMAAAGCADGDYQLGDLPVEVCCGVARIAGQDTIAGSTLTLDAALRHAIASGVDWTTAVRALTVNPAAYLGLSDVGSLAAGHWADAVALDADWNVRAVLRRGDWLVEPT</sequence>
<dbReference type="Proteomes" id="UP000291933">
    <property type="component" value="Unassembled WGS sequence"/>
</dbReference>
<dbReference type="SUPFAM" id="SSF51338">
    <property type="entry name" value="Composite domain of metallo-dependent hydrolases"/>
    <property type="match status" value="1"/>
</dbReference>
<dbReference type="GO" id="GO:0006046">
    <property type="term" value="P:N-acetylglucosamine catabolic process"/>
    <property type="evidence" value="ECO:0007669"/>
    <property type="project" value="TreeGrafter"/>
</dbReference>
<evidence type="ECO:0000256" key="2">
    <source>
        <dbReference type="ARBA" id="ARBA00022723"/>
    </source>
</evidence>
<dbReference type="RefSeq" id="WP_131170590.1">
    <property type="nucleotide sequence ID" value="NZ_FXTL01000001.1"/>
</dbReference>
<feature type="binding site" evidence="7">
    <location>
        <position position="128"/>
    </location>
    <ligand>
        <name>substrate</name>
    </ligand>
</feature>
<comment type="similarity">
    <text evidence="1 5">Belongs to the metallo-dependent hydrolases superfamily. NagA family.</text>
</comment>
<feature type="binding site" evidence="7">
    <location>
        <begin position="207"/>
        <end position="208"/>
    </location>
    <ligand>
        <name>substrate</name>
    </ligand>
</feature>
<feature type="binding site" evidence="8">
    <location>
        <position position="204"/>
    </location>
    <ligand>
        <name>Zn(2+)</name>
        <dbReference type="ChEBI" id="CHEBI:29105"/>
    </ligand>
</feature>
<dbReference type="CDD" id="cd00854">
    <property type="entry name" value="NagA"/>
    <property type="match status" value="1"/>
</dbReference>
<evidence type="ECO:0000313" key="10">
    <source>
        <dbReference type="EMBL" id="TBT96177.1"/>
    </source>
</evidence>
<feature type="binding site" evidence="7">
    <location>
        <begin position="295"/>
        <end position="297"/>
    </location>
    <ligand>
        <name>substrate</name>
    </ligand>
</feature>
<dbReference type="InterPro" id="IPR006680">
    <property type="entry name" value="Amidohydro-rel"/>
</dbReference>
<feature type="domain" description="Amidohydrolase-related" evidence="9">
    <location>
        <begin position="46"/>
        <end position="356"/>
    </location>
</feature>
<evidence type="ECO:0000313" key="11">
    <source>
        <dbReference type="Proteomes" id="UP000291933"/>
    </source>
</evidence>
<dbReference type="SUPFAM" id="SSF51556">
    <property type="entry name" value="Metallo-dependent hydrolases"/>
    <property type="match status" value="1"/>
</dbReference>
<organism evidence="10 11">
    <name type="scientific">Propioniciclava tarda</name>
    <dbReference type="NCBI Taxonomy" id="433330"/>
    <lineage>
        <taxon>Bacteria</taxon>
        <taxon>Bacillati</taxon>
        <taxon>Actinomycetota</taxon>
        <taxon>Actinomycetes</taxon>
        <taxon>Propionibacteriales</taxon>
        <taxon>Propionibacteriaceae</taxon>
        <taxon>Propioniciclava</taxon>
    </lineage>
</organism>
<dbReference type="Pfam" id="PF01979">
    <property type="entry name" value="Amidohydro_1"/>
    <property type="match status" value="1"/>
</dbReference>